<organism evidence="13 14">
    <name type="scientific">Methylobacterium oryzae CBMB20</name>
    <dbReference type="NCBI Taxonomy" id="693986"/>
    <lineage>
        <taxon>Bacteria</taxon>
        <taxon>Pseudomonadati</taxon>
        <taxon>Pseudomonadota</taxon>
        <taxon>Alphaproteobacteria</taxon>
        <taxon>Hyphomicrobiales</taxon>
        <taxon>Methylobacteriaceae</taxon>
        <taxon>Methylobacterium</taxon>
    </lineage>
</organism>
<evidence type="ECO:0000256" key="11">
    <source>
        <dbReference type="ARBA" id="ARBA00025044"/>
    </source>
</evidence>
<keyword evidence="5" id="KW-1003">Cell membrane</keyword>
<evidence type="ECO:0000256" key="2">
    <source>
        <dbReference type="ARBA" id="ARBA00004417"/>
    </source>
</evidence>
<keyword evidence="7" id="KW-0997">Cell inner membrane</keyword>
<dbReference type="PANTHER" id="PTHR30034">
    <property type="entry name" value="FLAGELLAR MOTOR SWITCH PROTEIN FLIM"/>
    <property type="match status" value="1"/>
</dbReference>
<evidence type="ECO:0000256" key="6">
    <source>
        <dbReference type="ARBA" id="ARBA00022500"/>
    </source>
</evidence>
<dbReference type="Pfam" id="PF01052">
    <property type="entry name" value="FliMN_C"/>
    <property type="match status" value="1"/>
</dbReference>
<dbReference type="Pfam" id="PF02154">
    <property type="entry name" value="FliM"/>
    <property type="match status" value="1"/>
</dbReference>
<evidence type="ECO:0000256" key="9">
    <source>
        <dbReference type="ARBA" id="ARBA00023136"/>
    </source>
</evidence>
<dbReference type="CDD" id="cd17908">
    <property type="entry name" value="FliM"/>
    <property type="match status" value="1"/>
</dbReference>
<comment type="subcellular location">
    <subcellularLocation>
        <location evidence="1">Bacterial flagellum basal body</location>
    </subcellularLocation>
    <subcellularLocation>
        <location evidence="2">Cell inner membrane</location>
        <topology evidence="2">Peripheral membrane protein</topology>
    </subcellularLocation>
</comment>
<dbReference type="Proteomes" id="UP000029492">
    <property type="component" value="Chromosome"/>
</dbReference>
<gene>
    <name evidence="13" type="ORF">MOC_2109</name>
</gene>
<dbReference type="Gene3D" id="3.40.1550.10">
    <property type="entry name" value="CheC-like"/>
    <property type="match status" value="1"/>
</dbReference>
<keyword evidence="6" id="KW-0145">Chemotaxis</keyword>
<evidence type="ECO:0000256" key="8">
    <source>
        <dbReference type="ARBA" id="ARBA00022779"/>
    </source>
</evidence>
<accession>A0A089Q5P5</accession>
<comment type="similarity">
    <text evidence="3">Belongs to the FliM family.</text>
</comment>
<evidence type="ECO:0000256" key="4">
    <source>
        <dbReference type="ARBA" id="ARBA00021898"/>
    </source>
</evidence>
<dbReference type="InterPro" id="IPR028976">
    <property type="entry name" value="CheC-like_sf"/>
</dbReference>
<evidence type="ECO:0000313" key="13">
    <source>
        <dbReference type="EMBL" id="AIQ89864.1"/>
    </source>
</evidence>
<dbReference type="InterPro" id="IPR036429">
    <property type="entry name" value="SpoA-like_sf"/>
</dbReference>
<keyword evidence="8" id="KW-0283">Flagellar rotation</keyword>
<dbReference type="EMBL" id="CP003811">
    <property type="protein sequence ID" value="AIQ89864.1"/>
    <property type="molecule type" value="Genomic_DNA"/>
</dbReference>
<dbReference type="GO" id="GO:0009425">
    <property type="term" value="C:bacterial-type flagellum basal body"/>
    <property type="evidence" value="ECO:0007669"/>
    <property type="project" value="UniProtKB-SubCell"/>
</dbReference>
<dbReference type="eggNOG" id="COG1868">
    <property type="taxonomic scope" value="Bacteria"/>
</dbReference>
<keyword evidence="10" id="KW-0975">Bacterial flagellum</keyword>
<dbReference type="GO" id="GO:0071978">
    <property type="term" value="P:bacterial-type flagellum-dependent swarming motility"/>
    <property type="evidence" value="ECO:0007669"/>
    <property type="project" value="TreeGrafter"/>
</dbReference>
<protein>
    <recommendedName>
        <fullName evidence="4">Flagellar motor switch protein FliM</fullName>
    </recommendedName>
</protein>
<reference evidence="13 14" key="1">
    <citation type="journal article" date="2014" name="PLoS ONE">
        <title>Genome Information of Methylobacterium oryzae, a Plant-Probiotic Methylotroph in the Phyllosphere.</title>
        <authorList>
            <person name="Kwak M.J."/>
            <person name="Jeong H."/>
            <person name="Madhaiyan M."/>
            <person name="Lee Y."/>
            <person name="Sa T.M."/>
            <person name="Oh T.K."/>
            <person name="Kim J.F."/>
        </authorList>
    </citation>
    <scope>NUCLEOTIDE SEQUENCE [LARGE SCALE GENOMIC DNA]</scope>
    <source>
        <strain evidence="13 14">CBMB20</strain>
    </source>
</reference>
<keyword evidence="13" id="KW-0969">Cilium</keyword>
<dbReference type="GO" id="GO:0050918">
    <property type="term" value="P:positive chemotaxis"/>
    <property type="evidence" value="ECO:0007669"/>
    <property type="project" value="TreeGrafter"/>
</dbReference>
<dbReference type="HOGENOM" id="CLU_052646_2_0_5"/>
<evidence type="ECO:0000256" key="7">
    <source>
        <dbReference type="ARBA" id="ARBA00022519"/>
    </source>
</evidence>
<evidence type="ECO:0000259" key="12">
    <source>
        <dbReference type="Pfam" id="PF01052"/>
    </source>
</evidence>
<dbReference type="GO" id="GO:0005886">
    <property type="term" value="C:plasma membrane"/>
    <property type="evidence" value="ECO:0007669"/>
    <property type="project" value="UniProtKB-SubCell"/>
</dbReference>
<evidence type="ECO:0000256" key="10">
    <source>
        <dbReference type="ARBA" id="ARBA00023143"/>
    </source>
</evidence>
<evidence type="ECO:0000256" key="5">
    <source>
        <dbReference type="ARBA" id="ARBA00022475"/>
    </source>
</evidence>
<dbReference type="KEGG" id="mor:MOC_2109"/>
<dbReference type="Gene3D" id="2.30.330.10">
    <property type="entry name" value="SpoA-like"/>
    <property type="match status" value="1"/>
</dbReference>
<keyword evidence="13" id="KW-0282">Flagellum</keyword>
<dbReference type="AlphaFoldDB" id="A0A089Q5P5"/>
<dbReference type="SUPFAM" id="SSF103039">
    <property type="entry name" value="CheC-like"/>
    <property type="match status" value="1"/>
</dbReference>
<dbReference type="STRING" id="693986.MOC_2109"/>
<proteinExistence type="inferred from homology"/>
<evidence type="ECO:0000256" key="1">
    <source>
        <dbReference type="ARBA" id="ARBA00004117"/>
    </source>
</evidence>
<dbReference type="GO" id="GO:0003774">
    <property type="term" value="F:cytoskeletal motor activity"/>
    <property type="evidence" value="ECO:0007669"/>
    <property type="project" value="InterPro"/>
</dbReference>
<evidence type="ECO:0000313" key="14">
    <source>
        <dbReference type="Proteomes" id="UP000029492"/>
    </source>
</evidence>
<keyword evidence="14" id="KW-1185">Reference proteome</keyword>
<keyword evidence="9" id="KW-0472">Membrane</keyword>
<sequence>MIMDKQPVANDIRDRLLDAAGLSLDRLPMLHVILDRAATFCAEQLRHLAASPVYFSLSNVESQRFGDILEPYEANAVAGIFQAPEWDSHILVGFDRDFIFTMVEALLGADGSEPPLDEERSFSNIEMRIAQRLFEQIGKAMQSAFALVADTPFKLERTELRMDFAVIGRRNNQAVAAKFVLQALNRGGEMFIVIPQSVLNPMRQSLARILVGETSARDSRWTKQIAGEVQKTPVTLKAILEEKQLTLGEIAELSVGQVLELRATPRSRVKLVGNDRDLFWCDVGQEEGGVVLRVDRFIDQDQEFIDDVLSR</sequence>
<dbReference type="SUPFAM" id="SSF101801">
    <property type="entry name" value="Surface presentation of antigens (SPOA)"/>
    <property type="match status" value="1"/>
</dbReference>
<evidence type="ECO:0000256" key="3">
    <source>
        <dbReference type="ARBA" id="ARBA00011049"/>
    </source>
</evidence>
<dbReference type="PANTHER" id="PTHR30034:SF3">
    <property type="entry name" value="FLAGELLAR MOTOR SWITCH PROTEIN FLIM"/>
    <property type="match status" value="1"/>
</dbReference>
<keyword evidence="13" id="KW-0966">Cell projection</keyword>
<comment type="function">
    <text evidence="11">FliM is one of three proteins (FliG, FliN, FliM) that forms the rotor-mounted switch complex (C ring), located at the base of the basal body. This complex interacts with the CheY and CheZ chemotaxis proteins, in addition to contacting components of the motor that determine the direction of flagellar rotation.</text>
</comment>
<name>A0A089Q5P5_9HYPH</name>
<dbReference type="InterPro" id="IPR001543">
    <property type="entry name" value="FliN-like_C"/>
</dbReference>
<feature type="domain" description="Flagellar motor switch protein FliN-like C-terminal" evidence="12">
    <location>
        <begin position="228"/>
        <end position="298"/>
    </location>
</feature>
<dbReference type="InterPro" id="IPR001689">
    <property type="entry name" value="Flag_FliM"/>
</dbReference>